<dbReference type="InterPro" id="IPR001610">
    <property type="entry name" value="PAC"/>
</dbReference>
<evidence type="ECO:0000313" key="24">
    <source>
        <dbReference type="Proteomes" id="UP000556026"/>
    </source>
</evidence>
<dbReference type="Pfam" id="PF00072">
    <property type="entry name" value="Response_reg"/>
    <property type="match status" value="1"/>
</dbReference>
<dbReference type="SUPFAM" id="SSF52172">
    <property type="entry name" value="CheY-like"/>
    <property type="match status" value="1"/>
</dbReference>
<dbReference type="GO" id="GO:0005737">
    <property type="term" value="C:cytoplasm"/>
    <property type="evidence" value="ECO:0007669"/>
    <property type="project" value="UniProtKB-SubCell"/>
</dbReference>
<evidence type="ECO:0000259" key="18">
    <source>
        <dbReference type="PROSITE" id="PS50110"/>
    </source>
</evidence>
<evidence type="ECO:0000256" key="9">
    <source>
        <dbReference type="ARBA" id="ARBA00022840"/>
    </source>
</evidence>
<dbReference type="SMART" id="SM00388">
    <property type="entry name" value="HisKA"/>
    <property type="match status" value="1"/>
</dbReference>
<comment type="subcellular location">
    <subcellularLocation>
        <location evidence="2">Cytoplasm</location>
    </subcellularLocation>
</comment>
<feature type="region of interest" description="Disordered" evidence="16">
    <location>
        <begin position="1"/>
        <end position="27"/>
    </location>
</feature>
<dbReference type="PROSITE" id="PS50122">
    <property type="entry name" value="CHEB"/>
    <property type="match status" value="1"/>
</dbReference>
<evidence type="ECO:0000256" key="16">
    <source>
        <dbReference type="SAM" id="MobiDB-lite"/>
    </source>
</evidence>
<dbReference type="PROSITE" id="PS50112">
    <property type="entry name" value="PAS"/>
    <property type="match status" value="2"/>
</dbReference>
<evidence type="ECO:0000313" key="23">
    <source>
        <dbReference type="EMBL" id="GFO61163.1"/>
    </source>
</evidence>
<dbReference type="SUPFAM" id="SSF55785">
    <property type="entry name" value="PYP-like sensor domain (PAS domain)"/>
    <property type="match status" value="4"/>
</dbReference>
<comment type="subunit">
    <text evidence="11">At low DSF concentrations, interacts with RpfF.</text>
</comment>
<keyword evidence="10" id="KW-0902">Two-component regulatory system</keyword>
<dbReference type="Pfam" id="PF03705">
    <property type="entry name" value="CheR_N"/>
    <property type="match status" value="1"/>
</dbReference>
<protein>
    <recommendedName>
        <fullName evidence="12">Sensory/regulatory protein RpfC</fullName>
        <ecNumber evidence="3">2.7.13.3</ecNumber>
    </recommendedName>
</protein>
<dbReference type="InterPro" id="IPR013656">
    <property type="entry name" value="PAS_4"/>
</dbReference>
<accession>A0A6V8MN72</accession>
<dbReference type="CDD" id="cd00130">
    <property type="entry name" value="PAS"/>
    <property type="match status" value="3"/>
</dbReference>
<dbReference type="InterPro" id="IPR035909">
    <property type="entry name" value="CheB_C"/>
</dbReference>
<evidence type="ECO:0000259" key="22">
    <source>
        <dbReference type="PROSITE" id="PS50123"/>
    </source>
</evidence>
<dbReference type="SUPFAM" id="SSF55874">
    <property type="entry name" value="ATPase domain of HSP90 chaperone/DNA topoisomerase II/histidine kinase"/>
    <property type="match status" value="1"/>
</dbReference>
<dbReference type="SMART" id="SM00138">
    <property type="entry name" value="MeTrc"/>
    <property type="match status" value="1"/>
</dbReference>
<dbReference type="InterPro" id="IPR029063">
    <property type="entry name" value="SAM-dependent_MTases_sf"/>
</dbReference>
<dbReference type="InterPro" id="IPR036097">
    <property type="entry name" value="HisK_dim/P_sf"/>
</dbReference>
<dbReference type="Gene3D" id="3.40.50.2300">
    <property type="match status" value="1"/>
</dbReference>
<feature type="modified residue" description="4-aspartylphosphate" evidence="14">
    <location>
        <position position="1562"/>
    </location>
</feature>
<dbReference type="InterPro" id="IPR036890">
    <property type="entry name" value="HATPase_C_sf"/>
</dbReference>
<dbReference type="Pfam" id="PF01739">
    <property type="entry name" value="CheR"/>
    <property type="match status" value="1"/>
</dbReference>
<dbReference type="CDD" id="cd16434">
    <property type="entry name" value="CheB-CheR_fusion"/>
    <property type="match status" value="1"/>
</dbReference>
<evidence type="ECO:0000256" key="6">
    <source>
        <dbReference type="ARBA" id="ARBA00022679"/>
    </source>
</evidence>
<evidence type="ECO:0000259" key="21">
    <source>
        <dbReference type="PROSITE" id="PS50122"/>
    </source>
</evidence>
<organism evidence="23 24">
    <name type="scientific">Geomonas silvestris</name>
    <dbReference type="NCBI Taxonomy" id="2740184"/>
    <lineage>
        <taxon>Bacteria</taxon>
        <taxon>Pseudomonadati</taxon>
        <taxon>Thermodesulfobacteriota</taxon>
        <taxon>Desulfuromonadia</taxon>
        <taxon>Geobacterales</taxon>
        <taxon>Geobacteraceae</taxon>
        <taxon>Geomonas</taxon>
    </lineage>
</organism>
<dbReference type="PROSITE" id="PS50113">
    <property type="entry name" value="PAC"/>
    <property type="match status" value="4"/>
</dbReference>
<dbReference type="RefSeq" id="WP_183355957.1">
    <property type="nucleotide sequence ID" value="NZ_BLXX01000012.1"/>
</dbReference>
<dbReference type="PRINTS" id="PR00996">
    <property type="entry name" value="CHERMTFRASE"/>
</dbReference>
<feature type="domain" description="Response regulatory" evidence="18">
    <location>
        <begin position="1513"/>
        <end position="1631"/>
    </location>
</feature>
<dbReference type="InterPro" id="IPR000700">
    <property type="entry name" value="PAS-assoc_C"/>
</dbReference>
<evidence type="ECO:0000256" key="15">
    <source>
        <dbReference type="SAM" id="Coils"/>
    </source>
</evidence>
<dbReference type="Pfam" id="PF08448">
    <property type="entry name" value="PAS_4"/>
    <property type="match status" value="2"/>
</dbReference>
<dbReference type="GO" id="GO:0008757">
    <property type="term" value="F:S-adenosylmethionine-dependent methyltransferase activity"/>
    <property type="evidence" value="ECO:0007669"/>
    <property type="project" value="InterPro"/>
</dbReference>
<comment type="caution">
    <text evidence="13">Lacks conserved residue(s) required for the propagation of feature annotation.</text>
</comment>
<dbReference type="CDD" id="cd17546">
    <property type="entry name" value="REC_hyHK_CKI1_RcsC-like"/>
    <property type="match status" value="1"/>
</dbReference>
<dbReference type="InterPro" id="IPR013767">
    <property type="entry name" value="PAS_fold"/>
</dbReference>
<dbReference type="GO" id="GO:0006355">
    <property type="term" value="P:regulation of DNA-templated transcription"/>
    <property type="evidence" value="ECO:0007669"/>
    <property type="project" value="InterPro"/>
</dbReference>
<evidence type="ECO:0000256" key="11">
    <source>
        <dbReference type="ARBA" id="ARBA00064003"/>
    </source>
</evidence>
<dbReference type="Pfam" id="PF13596">
    <property type="entry name" value="PAS_10"/>
    <property type="match status" value="1"/>
</dbReference>
<dbReference type="EC" id="2.7.13.3" evidence="3"/>
<feature type="domain" description="CheB-type methylesterase" evidence="21">
    <location>
        <begin position="25"/>
        <end position="214"/>
    </location>
</feature>
<feature type="domain" description="PAC" evidence="20">
    <location>
        <begin position="1192"/>
        <end position="1244"/>
    </location>
</feature>
<dbReference type="SMART" id="SM00091">
    <property type="entry name" value="PAS"/>
    <property type="match status" value="4"/>
</dbReference>
<comment type="caution">
    <text evidence="23">The sequence shown here is derived from an EMBL/GenBank/DDBJ whole genome shotgun (WGS) entry which is preliminary data.</text>
</comment>
<feature type="compositionally biased region" description="Polar residues" evidence="16">
    <location>
        <begin position="1"/>
        <end position="24"/>
    </location>
</feature>
<dbReference type="CDD" id="cd16922">
    <property type="entry name" value="HATPase_EvgS-ArcB-TorS-like"/>
    <property type="match status" value="1"/>
</dbReference>
<evidence type="ECO:0000256" key="14">
    <source>
        <dbReference type="PROSITE-ProRule" id="PRU00169"/>
    </source>
</evidence>
<dbReference type="PANTHER" id="PTHR45339">
    <property type="entry name" value="HYBRID SIGNAL TRANSDUCTION HISTIDINE KINASE J"/>
    <property type="match status" value="1"/>
</dbReference>
<dbReference type="PROSITE" id="PS50123">
    <property type="entry name" value="CHER"/>
    <property type="match status" value="1"/>
</dbReference>
<dbReference type="SMART" id="SM00086">
    <property type="entry name" value="PAC"/>
    <property type="match status" value="3"/>
</dbReference>
<evidence type="ECO:0000256" key="5">
    <source>
        <dbReference type="ARBA" id="ARBA00022553"/>
    </source>
</evidence>
<reference evidence="24" key="1">
    <citation type="submission" date="2020-06" db="EMBL/GenBank/DDBJ databases">
        <title>Draft genomic sequence of Geomonas sp. Red330.</title>
        <authorList>
            <person name="Itoh H."/>
            <person name="Zhenxing X."/>
            <person name="Ushijima N."/>
            <person name="Masuda Y."/>
            <person name="Shiratori Y."/>
            <person name="Senoo K."/>
        </authorList>
    </citation>
    <scope>NUCLEOTIDE SEQUENCE [LARGE SCALE GENOMIC DNA]</scope>
    <source>
        <strain evidence="24">Red330</strain>
    </source>
</reference>
<dbReference type="SUPFAM" id="SSF47384">
    <property type="entry name" value="Homodimeric domain of signal transducing histidine kinase"/>
    <property type="match status" value="1"/>
</dbReference>
<dbReference type="GO" id="GO:0000155">
    <property type="term" value="F:phosphorelay sensor kinase activity"/>
    <property type="evidence" value="ECO:0007669"/>
    <property type="project" value="InterPro"/>
</dbReference>
<comment type="catalytic activity">
    <reaction evidence="1">
        <text>ATP + protein L-histidine = ADP + protein N-phospho-L-histidine.</text>
        <dbReference type="EC" id="2.7.13.3"/>
    </reaction>
</comment>
<dbReference type="InterPro" id="IPR003661">
    <property type="entry name" value="HisK_dim/P_dom"/>
</dbReference>
<dbReference type="CDD" id="cd00082">
    <property type="entry name" value="HisKA"/>
    <property type="match status" value="1"/>
</dbReference>
<feature type="domain" description="PAC" evidence="20">
    <location>
        <begin position="942"/>
        <end position="994"/>
    </location>
</feature>
<feature type="domain" description="PAC" evidence="20">
    <location>
        <begin position="818"/>
        <end position="869"/>
    </location>
</feature>
<evidence type="ECO:0000259" key="19">
    <source>
        <dbReference type="PROSITE" id="PS50112"/>
    </source>
</evidence>
<dbReference type="PROSITE" id="PS50109">
    <property type="entry name" value="HIS_KIN"/>
    <property type="match status" value="1"/>
</dbReference>
<dbReference type="SMART" id="SM00448">
    <property type="entry name" value="REC"/>
    <property type="match status" value="1"/>
</dbReference>
<keyword evidence="4" id="KW-0963">Cytoplasm</keyword>
<dbReference type="InterPro" id="IPR022642">
    <property type="entry name" value="CheR_C"/>
</dbReference>
<evidence type="ECO:0000256" key="4">
    <source>
        <dbReference type="ARBA" id="ARBA00022490"/>
    </source>
</evidence>
<dbReference type="GO" id="GO:0000156">
    <property type="term" value="F:phosphorelay response regulator activity"/>
    <property type="evidence" value="ECO:0007669"/>
    <property type="project" value="InterPro"/>
</dbReference>
<keyword evidence="24" id="KW-1185">Reference proteome</keyword>
<dbReference type="InterPro" id="IPR022641">
    <property type="entry name" value="CheR_N"/>
</dbReference>
<dbReference type="Gene3D" id="3.40.50.180">
    <property type="entry name" value="Methylesterase CheB, C-terminal domain"/>
    <property type="match status" value="1"/>
</dbReference>
<evidence type="ECO:0000256" key="3">
    <source>
        <dbReference type="ARBA" id="ARBA00012438"/>
    </source>
</evidence>
<dbReference type="EMBL" id="BLXX01000012">
    <property type="protein sequence ID" value="GFO61163.1"/>
    <property type="molecule type" value="Genomic_DNA"/>
</dbReference>
<dbReference type="FunFam" id="3.30.450.20:FF:000099">
    <property type="entry name" value="Sensory box sensor histidine kinase"/>
    <property type="match status" value="1"/>
</dbReference>
<dbReference type="Pfam" id="PF00512">
    <property type="entry name" value="HisKA"/>
    <property type="match status" value="1"/>
</dbReference>
<dbReference type="GO" id="GO:0006935">
    <property type="term" value="P:chemotaxis"/>
    <property type="evidence" value="ECO:0007669"/>
    <property type="project" value="InterPro"/>
</dbReference>
<feature type="domain" description="Histidine kinase" evidence="17">
    <location>
        <begin position="1262"/>
        <end position="1484"/>
    </location>
</feature>
<dbReference type="Pfam" id="PF01339">
    <property type="entry name" value="CheB_methylest"/>
    <property type="match status" value="1"/>
</dbReference>
<dbReference type="GO" id="GO:0032991">
    <property type="term" value="C:protein-containing complex"/>
    <property type="evidence" value="ECO:0007669"/>
    <property type="project" value="UniProtKB-ARBA"/>
</dbReference>
<evidence type="ECO:0000256" key="13">
    <source>
        <dbReference type="PROSITE-ProRule" id="PRU00050"/>
    </source>
</evidence>
<evidence type="ECO:0000256" key="2">
    <source>
        <dbReference type="ARBA" id="ARBA00004496"/>
    </source>
</evidence>
<evidence type="ECO:0000259" key="17">
    <source>
        <dbReference type="PROSITE" id="PS50109"/>
    </source>
</evidence>
<feature type="domain" description="PAS" evidence="19">
    <location>
        <begin position="1119"/>
        <end position="1189"/>
    </location>
</feature>
<name>A0A6V8MN72_9BACT</name>
<evidence type="ECO:0000256" key="1">
    <source>
        <dbReference type="ARBA" id="ARBA00000085"/>
    </source>
</evidence>
<dbReference type="SUPFAM" id="SSF47757">
    <property type="entry name" value="Chemotaxis receptor methyltransferase CheR, N-terminal domain"/>
    <property type="match status" value="1"/>
</dbReference>
<dbReference type="Gene3D" id="3.30.565.10">
    <property type="entry name" value="Histidine kinase-like ATPase, C-terminal domain"/>
    <property type="match status" value="1"/>
</dbReference>
<keyword evidence="9" id="KW-0067">ATP-binding</keyword>
<evidence type="ECO:0000256" key="12">
    <source>
        <dbReference type="ARBA" id="ARBA00068150"/>
    </source>
</evidence>
<keyword evidence="7" id="KW-0547">Nucleotide-binding</keyword>
<dbReference type="Pfam" id="PF02518">
    <property type="entry name" value="HATPase_c"/>
    <property type="match status" value="1"/>
</dbReference>
<dbReference type="InterPro" id="IPR003594">
    <property type="entry name" value="HATPase_dom"/>
</dbReference>
<dbReference type="InterPro" id="IPR011006">
    <property type="entry name" value="CheY-like_superfamily"/>
</dbReference>
<sequence length="1636" mass="179747">MSPASKSSRTATAPQGDNPGTTESPKPCLVVGIGAASGGLAALEQVITALPTDCGVCYLVAVHLVPEDPCDLAAMLSRYTALPVAPAAEGMPLAPDRILVLPAGRELRLESGAIRLHPTELIPTRVPHPIDLMLGSLAAEVGEGAIGVILAGAGSDGATGARAAREAGGTVLVQDPTSCDTPGMPLAAIAAGAASWVLPVEEIAPRIAELARSHCALASSACHTSEVEQDLAAVLALVRARTGHDFSSYKPSTVLRRIERRMMLSDAAGIGRYLEVLKLSDQEAQALCNDILIGVTSFFRDPEPFEYLRRTILPRLFAGRAPDEPVRIWHACCATGEEAYSMAMLVREYLEEEGQNARVQIFASDLDDVAIAQARAGLYDQAAVASLGEARLRRFFTPCEGRWQVNKSLREMVIFAHHSLIKDPPFSRLDLLVCRNFLIYIIPEMQRRLISLFHQALKPGGFLFLGLAESVAGTGDLFATVHKSWKIYERREGGARIAHFPRMAPLMAPGGSPNLAAAQAEEASPVQLAQKALLDLYTPPGVVVNERYEVVHVFPRTGPFLEIREGELSRDLLRLAREELRPSLRAAIYKACAEQQEVVFKGIKAGGDPDAAINLRVRPVEGGSAAAQLVLVLFEPAPPLVTSAAESVTEWDGDPGGNPLVRQLEEQLRVTHEQLQATSEQLQSSHEGFLATSEELMSINEEYQSANEELQSTNEELETSKEELQALNEELATLNAELQVKVEELNQANTDMANLLASSGVATIFLDPSLVLKGFTPAAAQLFNLIPADIGRPFRHFAGRIDWPTLAQDAGRVLAGEPFAEREVATLDSGRTFLKRLFPYLTPQGEVDGVVVALIDITQRKQMECALREQEEKLRLFIEHAPAALAMFDNEMRYLSASRRWLSDYGLEERGLAGRSHYEVIPEIPEAWREAHRRGLAGEVLSSEGDPFLRADGSTQWIRWEIRPWYDARGSIGGIVIFAEDISNQMRVQRECEESEARYRKVVESVQVAIFINRKGSIEYANPAAVALFGAASADQVLGRSPLEFVHPDGHPVMQERIERLLREGSIEPNENRIRRLSGEERQVEVAAVRIEDHGEPAILVMMHDITERKNGEAALKQSEEQFRTLAGAIPQLCWMANGDGWIFWYNKRWYEYTGTTPEQMEGWGWQSVHDPQALPEVMERWRESIATGEPFDMVFPLRGADGVFRPFLTRVIPVRDSEGRVTRWFGSNTDITEQREREELLREAKLAAEGATRAKSRFLANMSHELRTPMTGVLGMLDLVLLGELEEEQREHLAMAQGSARSLLHILNDILDLTKIESGKLSIDRKPFSVRSCLEHTHHLLMPVARGKGLELRLEIAGEPPETVLGDQVRLGQVLTNLAGNALKFTEKGSVVLGVRCGARLDDGRREILFSVTDTGIGIPEDKRDLLFIEFSQLDDSHARRYGGTGLGLAISKEIVTRMGGTIGCESRPGEGSTFFFSIPFAVAAAAPAPRARAEEPVPAGLPRDDKAAQARLLVVEDDPVICAMLQKLLRMSGYQSELAGNGRQALDLWRQGGFDLVLMDVQMPGVDGFEATAAIRREEAERGGHVPIIAMTAHTLKEDERRCLEAGMDSYLSKPIDFNRCRGLIAELLAERKG</sequence>
<proteinExistence type="predicted"/>
<dbReference type="GO" id="GO:0005524">
    <property type="term" value="F:ATP binding"/>
    <property type="evidence" value="ECO:0007669"/>
    <property type="project" value="UniProtKB-KW"/>
</dbReference>
<evidence type="ECO:0000256" key="10">
    <source>
        <dbReference type="ARBA" id="ARBA00023012"/>
    </source>
</evidence>
<dbReference type="FunFam" id="1.10.287.130:FF:000002">
    <property type="entry name" value="Two-component osmosensing histidine kinase"/>
    <property type="match status" value="1"/>
</dbReference>
<dbReference type="NCBIfam" id="TIGR00229">
    <property type="entry name" value="sensory_box"/>
    <property type="match status" value="3"/>
</dbReference>
<dbReference type="InterPro" id="IPR035965">
    <property type="entry name" value="PAS-like_dom_sf"/>
</dbReference>
<dbReference type="SMART" id="SM00387">
    <property type="entry name" value="HATPase_c"/>
    <property type="match status" value="1"/>
</dbReference>
<dbReference type="FunFam" id="3.30.565.10:FF:000010">
    <property type="entry name" value="Sensor histidine kinase RcsC"/>
    <property type="match status" value="1"/>
</dbReference>
<dbReference type="SUPFAM" id="SSF52738">
    <property type="entry name" value="Methylesterase CheB, C-terminal domain"/>
    <property type="match status" value="1"/>
</dbReference>
<dbReference type="Gene3D" id="3.40.50.150">
    <property type="entry name" value="Vaccinia Virus protein VP39"/>
    <property type="match status" value="1"/>
</dbReference>
<dbReference type="PROSITE" id="PS50110">
    <property type="entry name" value="RESPONSE_REGULATORY"/>
    <property type="match status" value="1"/>
</dbReference>
<dbReference type="InterPro" id="IPR001789">
    <property type="entry name" value="Sig_transdc_resp-reg_receiver"/>
</dbReference>
<dbReference type="InterPro" id="IPR000014">
    <property type="entry name" value="PAS"/>
</dbReference>
<dbReference type="Gene3D" id="1.10.287.130">
    <property type="match status" value="1"/>
</dbReference>
<gene>
    <name evidence="23" type="ORF">GMST_34880</name>
</gene>
<dbReference type="Proteomes" id="UP000556026">
    <property type="component" value="Unassembled WGS sequence"/>
</dbReference>
<dbReference type="InterPro" id="IPR000780">
    <property type="entry name" value="CheR_MeTrfase"/>
</dbReference>
<keyword evidence="6" id="KW-0808">Transferase</keyword>
<dbReference type="InterPro" id="IPR005467">
    <property type="entry name" value="His_kinase_dom"/>
</dbReference>
<evidence type="ECO:0000256" key="7">
    <source>
        <dbReference type="ARBA" id="ARBA00022741"/>
    </source>
</evidence>
<feature type="domain" description="PAC" evidence="20">
    <location>
        <begin position="1068"/>
        <end position="1118"/>
    </location>
</feature>
<evidence type="ECO:0000259" key="20">
    <source>
        <dbReference type="PROSITE" id="PS50113"/>
    </source>
</evidence>
<feature type="domain" description="PAS" evidence="19">
    <location>
        <begin position="995"/>
        <end position="1065"/>
    </location>
</feature>
<dbReference type="InterPro" id="IPR000673">
    <property type="entry name" value="Sig_transdc_resp-reg_Me-estase"/>
</dbReference>
<dbReference type="SUPFAM" id="SSF53335">
    <property type="entry name" value="S-adenosyl-L-methionine-dependent methyltransferases"/>
    <property type="match status" value="1"/>
</dbReference>
<evidence type="ECO:0000256" key="8">
    <source>
        <dbReference type="ARBA" id="ARBA00022777"/>
    </source>
</evidence>
<feature type="coiled-coil region" evidence="15">
    <location>
        <begin position="661"/>
        <end position="755"/>
    </location>
</feature>
<dbReference type="Pfam" id="PF00989">
    <property type="entry name" value="PAS"/>
    <property type="match status" value="1"/>
</dbReference>
<keyword evidence="15" id="KW-0175">Coiled coil</keyword>
<keyword evidence="8" id="KW-0418">Kinase</keyword>
<dbReference type="Gene3D" id="3.30.450.20">
    <property type="entry name" value="PAS domain"/>
    <property type="match status" value="4"/>
</dbReference>
<feature type="domain" description="CheR-type methyltransferase" evidence="22">
    <location>
        <begin position="228"/>
        <end position="491"/>
    </location>
</feature>
<dbReference type="PANTHER" id="PTHR45339:SF1">
    <property type="entry name" value="HYBRID SIGNAL TRANSDUCTION HISTIDINE KINASE J"/>
    <property type="match status" value="1"/>
</dbReference>
<keyword evidence="5 14" id="KW-0597">Phosphoprotein</keyword>
<dbReference type="GO" id="GO:0008984">
    <property type="term" value="F:protein-glutamate methylesterase activity"/>
    <property type="evidence" value="ECO:0007669"/>
    <property type="project" value="InterPro"/>
</dbReference>